<feature type="compositionally biased region" description="Acidic residues" evidence="1">
    <location>
        <begin position="1050"/>
        <end position="1065"/>
    </location>
</feature>
<dbReference type="InterPro" id="IPR052575">
    <property type="entry name" value="SSU_processome_comp_20"/>
</dbReference>
<dbReference type="EMBL" id="HE797222">
    <property type="protein sequence ID" value="CCM06042.1"/>
    <property type="molecule type" value="Genomic_DNA"/>
</dbReference>
<dbReference type="GeneID" id="24100953"/>
<dbReference type="Pfam" id="PF23099">
    <property type="entry name" value="UTP20_C"/>
    <property type="match status" value="1"/>
</dbReference>
<feature type="region of interest" description="Disordered" evidence="1">
    <location>
        <begin position="712"/>
        <end position="732"/>
    </location>
</feature>
<feature type="domain" description="U3 small nucleolar RNA-associated protein 20 C-terminal" evidence="4">
    <location>
        <begin position="2332"/>
        <end position="2593"/>
    </location>
</feature>
<dbReference type="SUPFAM" id="SSF48371">
    <property type="entry name" value="ARM repeat"/>
    <property type="match status" value="2"/>
</dbReference>
<evidence type="ECO:0000313" key="6">
    <source>
        <dbReference type="Proteomes" id="UP000006352"/>
    </source>
</evidence>
<feature type="region of interest" description="Disordered" evidence="1">
    <location>
        <begin position="1044"/>
        <end position="1065"/>
    </location>
</feature>
<feature type="compositionally biased region" description="Basic and acidic residues" evidence="1">
    <location>
        <begin position="2595"/>
        <end position="2609"/>
    </location>
</feature>
<accession>J4I2H3</accession>
<keyword evidence="6" id="KW-1185">Reference proteome</keyword>
<feature type="region of interest" description="Disordered" evidence="1">
    <location>
        <begin position="2411"/>
        <end position="2438"/>
    </location>
</feature>
<dbReference type="Pfam" id="PF20416">
    <property type="entry name" value="UTP20"/>
    <property type="match status" value="1"/>
</dbReference>
<gene>
    <name evidence="5" type="ORF">FIBRA_08288</name>
</gene>
<dbReference type="RefSeq" id="XP_012185325.1">
    <property type="nucleotide sequence ID" value="XM_012329935.1"/>
</dbReference>
<proteinExistence type="predicted"/>
<reference evidence="5 6" key="1">
    <citation type="journal article" date="2012" name="Appl. Environ. Microbiol.">
        <title>Short-read sequencing for genomic analysis of the brown rot fungus Fibroporia radiculosa.</title>
        <authorList>
            <person name="Tang J.D."/>
            <person name="Perkins A.D."/>
            <person name="Sonstegard T.S."/>
            <person name="Schroeder S.G."/>
            <person name="Burgess S.C."/>
            <person name="Diehl S.V."/>
        </authorList>
    </citation>
    <scope>NUCLEOTIDE SEQUENCE [LARGE SCALE GENOMIC DNA]</scope>
    <source>
        <strain evidence="5 6">TFFH 294</strain>
    </source>
</reference>
<sequence length="2609" mass="294603">MDFHDNDRPTKRFKHQSYKDTLKEVHLPSALIQSKFEQDIPDTDSHFHEALQHWRELNLSPAFVAYANDVNGLSASMPLLLYHWHTVVELWLAALEKADDEALKALLDLFQKLAHDLRTTLAPKYPEVLMRLVHLLPRSLSAPALTALLATFSALFKYVLIPAVDSELLAQAWSVFRGVLPQCNPEVQRATADIWGTMLRRLKAPARRECVVLIANSVDGPLADACAWMFVSACKSASQTLHTTTASILASLLRNHLHSTSPDASFTLVRRVLTALIHHCKGAEQFAFVADVVVAQFVDCTQSIADDANRLRITGMLEITTVMCAVRQGSRLTAQHLTTMLSHFVEIPFTDEFQPSLLKFLAAALTAGDMGLWMGLGRKALEYAWQCPVFGVELCGALASLDWGGWKLMALPHVLKHTPDLLESHPEKTLQLLVALHKEKRFSGVDIVWRQQLQAWVDEQITEWRHSEENALILHDILALSSLLKSITGPLIEVVNRTLDARETHLRFDESFANSAWVLGACLQSLSICPAAERAARVDLIAWTNKIAERWSWSSNVLFGLISLIRASEPTAYRVPFDSLYTSLQNSLLSYSQGQRLGALSLLGSPLISSSDSNLEIVKRCLQAEEVPLDAQNSRERTLKITRLPVVVKDGDEVSAEICCRWLIAQLKVNLRPLWSAAAGALSILSERFGDLVWHLMFEQLRNASGDTVDVRSPPWMNDSDDNEDDTWEEERSWRDPSAHKLRSVTRKWHDGKITKRAIIKVEFVILISDVHFIHILQQSQTPDQRFDCSMYEAQLLFAMGDCSSLVEKHNRDIIPFFLSVAGPGSPSKLPRHKLSAWLTLFSKFVNPKALHSTEQLRSLYITLLSHPDRSLQRLALSCLLTYKSPRLSPHEDRLRSLMDDTKWRDDLTQLNMNDIEQADRPELVGVIIRILFGMMSDRRGRTRGTDRRAAILPSLAGCTDEELHLLVDLMLQPLTTMEKSKDEVSFVIQFVPNDVSERQQIGFLTLLGDVLKHLGSRLTTQWPSLLEALLNILGTAQARITSSKSTCDKEEDEETDEAAGDTDDVLGSSRNIRVMRQLGLKRFADFFRCPISYDFTPYLPEAFRAFISPRLPNLDAENTQAPSAILELFYTWSLRADHAEFLVNYDNRTLPKVYDCLIALNVKSTVVVKIFDIVDRILTLSAEDERLGNALLKPHVSLLLKNMSVLIDRTKGTSSFSDTLGRRQIAILSQLSPYLEDSDQARMLLELFLPLLRKPTKIVPEKVKTDITNILCDLFSLIPDLASSDSPIFMRTYAALAHMFQNLRSRQARLSLVAAFRSLSSVDTSLSSLAELMESLNAYSTKRIDEPDFDQRLAAFATLNETLHSSLSCQQWLPIIYNMLNFIQDPAELTVRSNASLALKRFVDRVCIGGVDYESIFLRVLYPGLKNGLHSKNEMVRAELLSVVSYAALKCDSIDSVREMRGLLAEGDEEANFFNNIHHIQVHRRTRAIRRLIEYCDGGHLRNSTLAEVFIPLVGNFLVNNASIDHLLANEAISATGHIARHLNWGSYYALAERCLRQSSKKDASERIHVRTLVAILDNFHFPMDGVVDEVEEAENPDANDAENEENVGEAADLEPRPSKAALETIRIVDAVSRRLLPRLLQHLEQREETEDSLRIPIAIGIVQVAKHLPQDQREPQITRLLTVLSQVFRSKSQETRDLARDTLCRIAVILGPSYLPMTLRELRAALLRGPQLHVLAFVTHALLIHVTSGEHATLFNVLDDCVNDIAHIAAEVIFGESGKDVQSENFKTKMREVRSSASKGYDSFTITAKHITPPKISNLLVPVRNILKETESLKVLQQVDDLLRRIASGLNANEYLVPKELLVLCHTLISQNARFLREVPQPHKKGRKGRDDAVVQMRRKIYAENDHYANNSFRYEFSGIIVTISYLAFRFVNFGLDLFVTAHRRSRFDFQDQQIIARLEPMVTIIGNTLYSDRMEVVILGLKAAAAITKCPLKFIDKSLPVLITQMIDIIRQAGTTESDAVQVAFKSLATILREQSSAQVKEKDLVYLLELLSPDLEDPSRQASVFTMLRAIVSRKFVVPEIYDLMDRVSQIMVTSQSPQVQELCRGVLLQFLLDYPQGKGRLRTQMTLLAKNLSYVYESGRKSVMELLSAIIAKFAVDLVREYADLLFVALVMVVANDESAKCREMASELIKSLFARLTDGQRSVMMSHVHTWAQQTSQPQLARVSMQVYGLIVDFLQQDITPYMLSILEDLNSALSRSAQMLEFAETELDGADTTDEELNWQMSYHALFVFSKVLRVRPDLTKQPNAVNWPTVVQHLVFPHSWTRAASCRLLGLYFSAVPVAVPQTDLPHSDPLSRQGMADVAKKLCIQLRSPNLDAALSLQIVKNLFYIGKSFCMIELPARVSADDDDNDVEGVNEHHENERNDSENDEEATRHPLPWLFSKLSYQARHAHTARRNKSSCPDNWVHQPASVLKWFAAMVSHMEASQTMQFLVHILSPVYRIAEDDTIRDPQITELKSLAVELQDLVQAKVGTTQFANVYNRIRQGVLSVRRERRNARMVQATTNPELAAKKKLQRNVMKKESRKRKNRSFADNKGRAKRFREG</sequence>
<feature type="domain" description="U3 small nucleolar RNA-associated protein 20" evidence="3">
    <location>
        <begin position="1648"/>
        <end position="1871"/>
    </location>
</feature>
<dbReference type="InterPro" id="IPR011430">
    <property type="entry name" value="UTP20_N"/>
</dbReference>
<name>J4I2H3_9APHY</name>
<evidence type="ECO:0000313" key="5">
    <source>
        <dbReference type="EMBL" id="CCM06042.1"/>
    </source>
</evidence>
<evidence type="ECO:0000256" key="1">
    <source>
        <dbReference type="SAM" id="MobiDB-lite"/>
    </source>
</evidence>
<dbReference type="InterPro" id="IPR057525">
    <property type="entry name" value="UTP20_C"/>
</dbReference>
<dbReference type="InterPro" id="IPR011989">
    <property type="entry name" value="ARM-like"/>
</dbReference>
<feature type="domain" description="U3 small nucleolar RNA-associated protein 20 N-terminal" evidence="2">
    <location>
        <begin position="831"/>
        <end position="1434"/>
    </location>
</feature>
<dbReference type="InterPro" id="IPR016024">
    <property type="entry name" value="ARM-type_fold"/>
</dbReference>
<dbReference type="GO" id="GO:0030686">
    <property type="term" value="C:90S preribosome"/>
    <property type="evidence" value="ECO:0007669"/>
    <property type="project" value="TreeGrafter"/>
</dbReference>
<dbReference type="OrthoDB" id="360653at2759"/>
<organism evidence="5 6">
    <name type="scientific">Fibroporia radiculosa</name>
    <dbReference type="NCBI Taxonomy" id="599839"/>
    <lineage>
        <taxon>Eukaryota</taxon>
        <taxon>Fungi</taxon>
        <taxon>Dikarya</taxon>
        <taxon>Basidiomycota</taxon>
        <taxon>Agaricomycotina</taxon>
        <taxon>Agaricomycetes</taxon>
        <taxon>Polyporales</taxon>
        <taxon>Fibroporiaceae</taxon>
        <taxon>Fibroporia</taxon>
    </lineage>
</organism>
<protein>
    <submittedName>
        <fullName evidence="5">Uncharacterized protein</fullName>
    </submittedName>
</protein>
<dbReference type="FunCoup" id="J4I2H3">
    <property type="interactions" value="501"/>
</dbReference>
<dbReference type="Gene3D" id="1.25.10.10">
    <property type="entry name" value="Leucine-rich Repeat Variant"/>
    <property type="match status" value="3"/>
</dbReference>
<evidence type="ECO:0000259" key="2">
    <source>
        <dbReference type="Pfam" id="PF07539"/>
    </source>
</evidence>
<feature type="region of interest" description="Disordered" evidence="1">
    <location>
        <begin position="1594"/>
        <end position="1617"/>
    </location>
</feature>
<feature type="compositionally biased region" description="Basic and acidic residues" evidence="1">
    <location>
        <begin position="2420"/>
        <end position="2438"/>
    </location>
</feature>
<dbReference type="InterPro" id="IPR046523">
    <property type="entry name" value="UTP20_dom"/>
</dbReference>
<feature type="compositionally biased region" description="Acidic residues" evidence="1">
    <location>
        <begin position="1594"/>
        <end position="1609"/>
    </location>
</feature>
<feature type="region of interest" description="Disordered" evidence="1">
    <location>
        <begin position="2575"/>
        <end position="2609"/>
    </location>
</feature>
<dbReference type="Proteomes" id="UP000006352">
    <property type="component" value="Unassembled WGS sequence"/>
</dbReference>
<dbReference type="PANTHER" id="PTHR17695">
    <property type="entry name" value="SMALL SUBUNIT PROCESSOME COMPONENT 20 HOMOLOG"/>
    <property type="match status" value="1"/>
</dbReference>
<dbReference type="Pfam" id="PF07539">
    <property type="entry name" value="UTP20_N"/>
    <property type="match status" value="1"/>
</dbReference>
<dbReference type="InParanoid" id="J4I2H3"/>
<dbReference type="PANTHER" id="PTHR17695:SF11">
    <property type="entry name" value="SMALL SUBUNIT PROCESSOME COMPONENT 20 HOMOLOG"/>
    <property type="match status" value="1"/>
</dbReference>
<evidence type="ECO:0000259" key="3">
    <source>
        <dbReference type="Pfam" id="PF20416"/>
    </source>
</evidence>
<evidence type="ECO:0000259" key="4">
    <source>
        <dbReference type="Pfam" id="PF23099"/>
    </source>
</evidence>
<dbReference type="GO" id="GO:0032040">
    <property type="term" value="C:small-subunit processome"/>
    <property type="evidence" value="ECO:0007669"/>
    <property type="project" value="TreeGrafter"/>
</dbReference>
<dbReference type="STRING" id="599839.J4I2H3"/>
<feature type="compositionally biased region" description="Acidic residues" evidence="1">
    <location>
        <begin position="719"/>
        <end position="729"/>
    </location>
</feature>
<dbReference type="HOGENOM" id="CLU_000327_1_0_1"/>